<evidence type="ECO:0000259" key="1">
    <source>
        <dbReference type="Pfam" id="PF08808"/>
    </source>
</evidence>
<dbReference type="InterPro" id="IPR014914">
    <property type="entry name" value="RES_dom"/>
</dbReference>
<proteinExistence type="predicted"/>
<organism evidence="2 3">
    <name type="scientific">Litchfieldia luteola</name>
    <dbReference type="NCBI Taxonomy" id="682179"/>
    <lineage>
        <taxon>Bacteria</taxon>
        <taxon>Bacillati</taxon>
        <taxon>Bacillota</taxon>
        <taxon>Bacilli</taxon>
        <taxon>Bacillales</taxon>
        <taxon>Bacillaceae</taxon>
        <taxon>Litchfieldia</taxon>
    </lineage>
</organism>
<reference evidence="2 3" key="1">
    <citation type="submission" date="2020-10" db="EMBL/GenBank/DDBJ databases">
        <title>Bacillus sp. HD4P25, an endophyte from a halophyte.</title>
        <authorList>
            <person name="Sun J.-Q."/>
        </authorList>
    </citation>
    <scope>NUCLEOTIDE SEQUENCE [LARGE SCALE GENOMIC DNA]</scope>
    <source>
        <strain evidence="2 3">YIM 93174</strain>
    </source>
</reference>
<feature type="domain" description="RES" evidence="1">
    <location>
        <begin position="104"/>
        <end position="236"/>
    </location>
</feature>
<evidence type="ECO:0000313" key="3">
    <source>
        <dbReference type="Proteomes" id="UP001516662"/>
    </source>
</evidence>
<protein>
    <submittedName>
        <fullName evidence="2">RES domain-containing protein</fullName>
    </submittedName>
</protein>
<keyword evidence="3" id="KW-1185">Reference proteome</keyword>
<gene>
    <name evidence="2" type="ORF">IMZ08_19300</name>
</gene>
<name>A0ABR9QNV5_9BACI</name>
<dbReference type="Pfam" id="PF08808">
    <property type="entry name" value="RES"/>
    <property type="match status" value="1"/>
</dbReference>
<sequence>MPCSKIRLDIPNYKKYIRVFKPEKMEKKIRKLKSLDLKRVNEADIISTLKDVVSYIPSPSAGHSVINMVSSSRRIINGTNLFRVRTCGDDLEEMKTESDAWNPPVKIVKTGRVNKEGESLLYVAEDMETAMKEMKMQNNQYFWLIVYDVIKDVDLIDIGEYCFDNGEFDQIYRMIAAFFKYEFMRKVDIGQEHEYRVSNLIAKLFYPYTIYKVDGWSYPSVANEGSKCLCLAPEKARGKMKIKYAIKYLKLEDEIIPSHIAYLNKVRRFEYQTLT</sequence>
<accession>A0ABR9QNV5</accession>
<dbReference type="EMBL" id="JADCLJ010000024">
    <property type="protein sequence ID" value="MBE4910188.1"/>
    <property type="molecule type" value="Genomic_DNA"/>
</dbReference>
<comment type="caution">
    <text evidence="2">The sequence shown here is derived from an EMBL/GenBank/DDBJ whole genome shotgun (WGS) entry which is preliminary data.</text>
</comment>
<evidence type="ECO:0000313" key="2">
    <source>
        <dbReference type="EMBL" id="MBE4910188.1"/>
    </source>
</evidence>
<dbReference type="RefSeq" id="WP_193539450.1">
    <property type="nucleotide sequence ID" value="NZ_JADCLJ010000024.1"/>
</dbReference>
<dbReference type="Proteomes" id="UP001516662">
    <property type="component" value="Unassembled WGS sequence"/>
</dbReference>